<reference evidence="2" key="1">
    <citation type="submission" date="2014-11" db="EMBL/GenBank/DDBJ databases">
        <authorList>
            <person name="Amaro Gonzalez C."/>
        </authorList>
    </citation>
    <scope>NUCLEOTIDE SEQUENCE</scope>
</reference>
<reference evidence="2" key="2">
    <citation type="journal article" date="2015" name="Fish Shellfish Immunol.">
        <title>Early steps in the European eel (Anguilla anguilla)-Vibrio vulnificus interaction in the gills: Role of the RtxA13 toxin.</title>
        <authorList>
            <person name="Callol A."/>
            <person name="Pajuelo D."/>
            <person name="Ebbesson L."/>
            <person name="Teles M."/>
            <person name="MacKenzie S."/>
            <person name="Amaro C."/>
        </authorList>
    </citation>
    <scope>NUCLEOTIDE SEQUENCE</scope>
</reference>
<proteinExistence type="predicted"/>
<name>A0A0E9WPY0_ANGAN</name>
<protein>
    <submittedName>
        <fullName evidence="2">Uncharacterized protein</fullName>
    </submittedName>
</protein>
<sequence>MYLRQSMIVDVQLKHIVPYKSVVVVVVVVVVVNSLKQQVDF</sequence>
<feature type="transmembrane region" description="Helical" evidence="1">
    <location>
        <begin position="16"/>
        <end position="35"/>
    </location>
</feature>
<evidence type="ECO:0000256" key="1">
    <source>
        <dbReference type="SAM" id="Phobius"/>
    </source>
</evidence>
<keyword evidence="1" id="KW-0812">Transmembrane</keyword>
<keyword evidence="1" id="KW-1133">Transmembrane helix</keyword>
<evidence type="ECO:0000313" key="2">
    <source>
        <dbReference type="EMBL" id="JAH92474.1"/>
    </source>
</evidence>
<dbReference type="AlphaFoldDB" id="A0A0E9WPY0"/>
<dbReference type="EMBL" id="GBXM01016103">
    <property type="protein sequence ID" value="JAH92474.1"/>
    <property type="molecule type" value="Transcribed_RNA"/>
</dbReference>
<keyword evidence="1" id="KW-0472">Membrane</keyword>
<accession>A0A0E9WPY0</accession>
<organism evidence="2">
    <name type="scientific">Anguilla anguilla</name>
    <name type="common">European freshwater eel</name>
    <name type="synonym">Muraena anguilla</name>
    <dbReference type="NCBI Taxonomy" id="7936"/>
    <lineage>
        <taxon>Eukaryota</taxon>
        <taxon>Metazoa</taxon>
        <taxon>Chordata</taxon>
        <taxon>Craniata</taxon>
        <taxon>Vertebrata</taxon>
        <taxon>Euteleostomi</taxon>
        <taxon>Actinopterygii</taxon>
        <taxon>Neopterygii</taxon>
        <taxon>Teleostei</taxon>
        <taxon>Anguilliformes</taxon>
        <taxon>Anguillidae</taxon>
        <taxon>Anguilla</taxon>
    </lineage>
</organism>